<name>A0A1M6PUA9_9FIRM</name>
<accession>A0A1M6PUA9</accession>
<organism evidence="2 3">
    <name type="scientific">Geosporobacter subterraneus DSM 17957</name>
    <dbReference type="NCBI Taxonomy" id="1121919"/>
    <lineage>
        <taxon>Bacteria</taxon>
        <taxon>Bacillati</taxon>
        <taxon>Bacillota</taxon>
        <taxon>Clostridia</taxon>
        <taxon>Peptostreptococcales</taxon>
        <taxon>Thermotaleaceae</taxon>
        <taxon>Geosporobacter</taxon>
    </lineage>
</organism>
<dbReference type="InterPro" id="IPR010718">
    <property type="entry name" value="DUF1294"/>
</dbReference>
<keyword evidence="3" id="KW-1185">Reference proteome</keyword>
<proteinExistence type="predicted"/>
<dbReference type="Proteomes" id="UP000184536">
    <property type="component" value="Unassembled WGS sequence"/>
</dbReference>
<feature type="transmembrane region" description="Helical" evidence="1">
    <location>
        <begin position="6"/>
        <end position="27"/>
    </location>
</feature>
<dbReference type="EMBL" id="FQZV01000075">
    <property type="protein sequence ID" value="SHK11574.1"/>
    <property type="molecule type" value="Genomic_DNA"/>
</dbReference>
<keyword evidence="1" id="KW-0472">Membrane</keyword>
<feature type="transmembrane region" description="Helical" evidence="1">
    <location>
        <begin position="47"/>
        <end position="64"/>
    </location>
</feature>
<evidence type="ECO:0000313" key="3">
    <source>
        <dbReference type="Proteomes" id="UP000184536"/>
    </source>
</evidence>
<reference evidence="3" key="1">
    <citation type="submission" date="2016-11" db="EMBL/GenBank/DDBJ databases">
        <authorList>
            <person name="Varghese N."/>
            <person name="Submissions S."/>
        </authorList>
    </citation>
    <scope>NUCLEOTIDE SEQUENCE [LARGE SCALE GENOMIC DNA]</scope>
    <source>
        <strain evidence="3">DSM 17957</strain>
    </source>
</reference>
<evidence type="ECO:0000256" key="1">
    <source>
        <dbReference type="SAM" id="Phobius"/>
    </source>
</evidence>
<dbReference type="STRING" id="1121919.SAMN02745975_03680"/>
<sequence length="101" mass="11545">MPVYEWLNARAGCISVYILVINTVGYIMTALDKHYAKTHRWRIAEKIFFIVSLIGGAGGVLFGMKTFRHKTLHKSFSVGVPLLLIMNMACLFLLIYVFYLK</sequence>
<dbReference type="InterPro" id="IPR012156">
    <property type="entry name" value="Cold_shock_CspA"/>
</dbReference>
<gene>
    <name evidence="2" type="ORF">SAMN02745975_03680</name>
</gene>
<keyword evidence="1" id="KW-1133">Transmembrane helix</keyword>
<dbReference type="PIRSF" id="PIRSF002599">
    <property type="entry name" value="Cold_shock_A"/>
    <property type="match status" value="1"/>
</dbReference>
<dbReference type="AlphaFoldDB" id="A0A1M6PUA9"/>
<feature type="transmembrane region" description="Helical" evidence="1">
    <location>
        <begin position="76"/>
        <end position="99"/>
    </location>
</feature>
<protein>
    <submittedName>
        <fullName evidence="2">Uncharacterized membrane protein YsdA, DUF1294 family</fullName>
    </submittedName>
</protein>
<evidence type="ECO:0000313" key="2">
    <source>
        <dbReference type="EMBL" id="SHK11574.1"/>
    </source>
</evidence>
<keyword evidence="1" id="KW-0812">Transmembrane</keyword>
<dbReference type="GO" id="GO:0003676">
    <property type="term" value="F:nucleic acid binding"/>
    <property type="evidence" value="ECO:0007669"/>
    <property type="project" value="InterPro"/>
</dbReference>
<dbReference type="Pfam" id="PF06961">
    <property type="entry name" value="DUF1294"/>
    <property type="match status" value="1"/>
</dbReference>
<dbReference type="RefSeq" id="WP_190014724.1">
    <property type="nucleotide sequence ID" value="NZ_FQZV01000075.1"/>
</dbReference>